<reference evidence="5 6" key="1">
    <citation type="submission" date="2015-06" db="EMBL/GenBank/DDBJ databases">
        <title>Genome sequence of Pseudoalteromonas peptidolytica.</title>
        <authorList>
            <person name="Xie B.-B."/>
            <person name="Rong J.-C."/>
            <person name="Qin Q.-L."/>
            <person name="Zhang Y.-Z."/>
        </authorList>
    </citation>
    <scope>NUCLEOTIDE SEQUENCE [LARGE SCALE GENOMIC DNA]</scope>
    <source>
        <strain evidence="5 6">F12-50-A1</strain>
    </source>
</reference>
<name>A0A8I0T8E8_9GAMM</name>
<dbReference type="Pfam" id="PF07732">
    <property type="entry name" value="Cu-oxidase_3"/>
    <property type="match status" value="1"/>
</dbReference>
<dbReference type="InterPro" id="IPR033138">
    <property type="entry name" value="Cu_oxidase_CS"/>
</dbReference>
<feature type="domain" description="Plastocyanin-like" evidence="3">
    <location>
        <begin position="568"/>
        <end position="642"/>
    </location>
</feature>
<dbReference type="InterPro" id="IPR011707">
    <property type="entry name" value="Cu-oxidase-like_N"/>
</dbReference>
<dbReference type="RefSeq" id="WP_147391130.1">
    <property type="nucleotide sequence ID" value="NZ_AQHF01000034.1"/>
</dbReference>
<keyword evidence="6" id="KW-1185">Reference proteome</keyword>
<dbReference type="PROSITE" id="PS51257">
    <property type="entry name" value="PROKAR_LIPOPROTEIN"/>
    <property type="match status" value="1"/>
</dbReference>
<gene>
    <name evidence="5" type="ORF">PPEP_b1194</name>
</gene>
<evidence type="ECO:0000259" key="4">
    <source>
        <dbReference type="Pfam" id="PF07732"/>
    </source>
</evidence>
<dbReference type="GO" id="GO:0005507">
    <property type="term" value="F:copper ion binding"/>
    <property type="evidence" value="ECO:0007669"/>
    <property type="project" value="InterPro"/>
</dbReference>
<evidence type="ECO:0000256" key="1">
    <source>
        <dbReference type="ARBA" id="ARBA00022723"/>
    </source>
</evidence>
<dbReference type="Gene3D" id="2.60.40.420">
    <property type="entry name" value="Cupredoxins - blue copper proteins"/>
    <property type="match status" value="3"/>
</dbReference>
<dbReference type="PANTHER" id="PTHR11709">
    <property type="entry name" value="MULTI-COPPER OXIDASE"/>
    <property type="match status" value="1"/>
</dbReference>
<dbReference type="InterPro" id="IPR002355">
    <property type="entry name" value="Cu_oxidase_Cu_BS"/>
</dbReference>
<proteinExistence type="predicted"/>
<dbReference type="CDD" id="cd13853">
    <property type="entry name" value="CuRO_1_Tth-MCO_like"/>
    <property type="match status" value="1"/>
</dbReference>
<evidence type="ECO:0000313" key="5">
    <source>
        <dbReference type="EMBL" id="MBE0349234.1"/>
    </source>
</evidence>
<dbReference type="PANTHER" id="PTHR11709:SF518">
    <property type="entry name" value="MULTICOPPER OXIDASE"/>
    <property type="match status" value="1"/>
</dbReference>
<keyword evidence="2" id="KW-0560">Oxidoreductase</keyword>
<feature type="domain" description="Plastocyanin-like" evidence="3">
    <location>
        <begin position="682"/>
        <end position="707"/>
    </location>
</feature>
<dbReference type="InterPro" id="IPR008972">
    <property type="entry name" value="Cupredoxin"/>
</dbReference>
<dbReference type="PROSITE" id="PS00079">
    <property type="entry name" value="MULTICOPPER_OXIDASE1"/>
    <property type="match status" value="1"/>
</dbReference>
<dbReference type="InterPro" id="IPR011706">
    <property type="entry name" value="Cu-oxidase_C"/>
</dbReference>
<dbReference type="SUPFAM" id="SSF49503">
    <property type="entry name" value="Cupredoxins"/>
    <property type="match status" value="3"/>
</dbReference>
<evidence type="ECO:0008006" key="7">
    <source>
        <dbReference type="Google" id="ProtNLM"/>
    </source>
</evidence>
<dbReference type="Proteomes" id="UP000660708">
    <property type="component" value="Unassembled WGS sequence"/>
</dbReference>
<evidence type="ECO:0000256" key="2">
    <source>
        <dbReference type="ARBA" id="ARBA00023002"/>
    </source>
</evidence>
<evidence type="ECO:0000259" key="3">
    <source>
        <dbReference type="Pfam" id="PF07731"/>
    </source>
</evidence>
<organism evidence="5 6">
    <name type="scientific">Pseudoalteromonas peptidolytica F12-50-A1</name>
    <dbReference type="NCBI Taxonomy" id="1315280"/>
    <lineage>
        <taxon>Bacteria</taxon>
        <taxon>Pseudomonadati</taxon>
        <taxon>Pseudomonadota</taxon>
        <taxon>Gammaproteobacteria</taxon>
        <taxon>Alteromonadales</taxon>
        <taxon>Pseudoalteromonadaceae</taxon>
        <taxon>Pseudoalteromonas</taxon>
    </lineage>
</organism>
<dbReference type="PROSITE" id="PS00080">
    <property type="entry name" value="MULTICOPPER_OXIDASE2"/>
    <property type="match status" value="1"/>
</dbReference>
<dbReference type="EMBL" id="AQHF01000034">
    <property type="protein sequence ID" value="MBE0349234.1"/>
    <property type="molecule type" value="Genomic_DNA"/>
</dbReference>
<evidence type="ECO:0000313" key="6">
    <source>
        <dbReference type="Proteomes" id="UP000660708"/>
    </source>
</evidence>
<comment type="caution">
    <text evidence="5">The sequence shown here is derived from an EMBL/GenBank/DDBJ whole genome shotgun (WGS) entry which is preliminary data.</text>
</comment>
<feature type="domain" description="Plastocyanin-like" evidence="4">
    <location>
        <begin position="197"/>
        <end position="266"/>
    </location>
</feature>
<dbReference type="InterPro" id="IPR045087">
    <property type="entry name" value="Cu-oxidase_fam"/>
</dbReference>
<accession>A0A8I0T8E8</accession>
<sequence>MKNPILPILGVVMTASCTSVEHSHESHTVDHPNHSEQHKVFELNYFDLRDYNPVNITPEFISAAHTQGINSCDYQYIAPELDKFVAPAVIQSKGGSLNFTLAVQYHEREIAGCNTWLRNYAYKQDGQKEFKPAPVGPTLKVAPGDVLRFTLENRLPSCELAPDYLCSGKGHAGHHSNAMLSDEEANHINTPHNFNVTNFHTHGLWVSPSERSDNVLLEIQPGQGFEYEVRIPESHPQGTFWYHAHVHGSTALQVSSGMAGAIIIEGGNPKKDIGTQAQIKDKTDQLFVLQQVAYDCNGTIEYYEADERPEYVKDCKADDKALNIFGPGDWQKTKRRTLINGQVVPKIEMRPNEIQRWRFIHAGVRETIKLSVIDKPEWQNNMNPVPLGFLNQISVDGLNTGRIDRWQFNTGRIDRWQLDGQKTEIEALQPGYRADYLYQAPSKAGVYWLVDLDSAPQKSLQGVPEDTAELLQIVVKGEPVASKDAVLPTSAELISYRAHDAPTQGEIAAMDKSENKESMMFYLGSRVSVNAAIATAKQEKKDFNCQNIWNEDINNGVLLDNHHLSDKEKDKDTIFSVDGKPYGQIETRELTLGTWQRWDLCTRGLAPMHPFHIHVNPFYAPRVGPDGKEQWVWRDTLAIEKGADKPQTDKNGVNLSGSAPHTVVYSKYRYPESLPGFNGNVKQQYTGEFVLHCHILDHEDQGMMQKVKLIESK</sequence>
<keyword evidence="1" id="KW-0479">Metal-binding</keyword>
<dbReference type="Pfam" id="PF07731">
    <property type="entry name" value="Cu-oxidase_2"/>
    <property type="match status" value="2"/>
</dbReference>
<dbReference type="GO" id="GO:0016491">
    <property type="term" value="F:oxidoreductase activity"/>
    <property type="evidence" value="ECO:0007669"/>
    <property type="project" value="UniProtKB-KW"/>
</dbReference>
<dbReference type="AlphaFoldDB" id="A0A8I0T8E8"/>
<protein>
    <recommendedName>
        <fullName evidence="7">Multicopper oxidase</fullName>
    </recommendedName>
</protein>